<feature type="signal peptide" evidence="32">
    <location>
        <begin position="1"/>
        <end position="23"/>
    </location>
</feature>
<keyword evidence="17" id="KW-0449">Lipoprotein</keyword>
<evidence type="ECO:0000256" key="27">
    <source>
        <dbReference type="ARBA" id="ARBA00048209"/>
    </source>
</evidence>
<evidence type="ECO:0000256" key="25">
    <source>
        <dbReference type="ARBA" id="ARBA00047600"/>
    </source>
</evidence>
<comment type="catalytic activity">
    <reaction evidence="26">
        <text>1-tetradecanoyl-sn-glycero-3-phosphocholine + H2O = 1-tetradecanoyl-sn-glycerol + phosphocholine + H(+)</text>
        <dbReference type="Rhea" id="RHEA:40999"/>
        <dbReference type="ChEBI" id="CHEBI:15377"/>
        <dbReference type="ChEBI" id="CHEBI:15378"/>
        <dbReference type="ChEBI" id="CHEBI:64489"/>
        <dbReference type="ChEBI" id="CHEBI:75536"/>
        <dbReference type="ChEBI" id="CHEBI:295975"/>
    </reaction>
    <physiologicalReaction direction="left-to-right" evidence="26">
        <dbReference type="Rhea" id="RHEA:41000"/>
    </physiologicalReaction>
</comment>
<comment type="catalytic activity">
    <reaction evidence="29">
        <text>sn-glycerol 3-phosphocholine + H2O = phosphocholine + glycerol + H(+)</text>
        <dbReference type="Rhea" id="RHEA:19545"/>
        <dbReference type="ChEBI" id="CHEBI:15377"/>
        <dbReference type="ChEBI" id="CHEBI:15378"/>
        <dbReference type="ChEBI" id="CHEBI:16870"/>
        <dbReference type="ChEBI" id="CHEBI:17754"/>
        <dbReference type="ChEBI" id="CHEBI:295975"/>
        <dbReference type="EC" id="3.1.4.38"/>
    </reaction>
    <physiologicalReaction direction="left-to-right" evidence="29">
        <dbReference type="Rhea" id="RHEA:19546"/>
    </physiologicalReaction>
</comment>
<evidence type="ECO:0000256" key="4">
    <source>
        <dbReference type="ARBA" id="ARBA00012318"/>
    </source>
</evidence>
<organism evidence="33 34">
    <name type="scientific">Tegillarca granosa</name>
    <name type="common">Malaysian cockle</name>
    <name type="synonym">Anadara granosa</name>
    <dbReference type="NCBI Taxonomy" id="220873"/>
    <lineage>
        <taxon>Eukaryota</taxon>
        <taxon>Metazoa</taxon>
        <taxon>Spiralia</taxon>
        <taxon>Lophotrochozoa</taxon>
        <taxon>Mollusca</taxon>
        <taxon>Bivalvia</taxon>
        <taxon>Autobranchia</taxon>
        <taxon>Pteriomorphia</taxon>
        <taxon>Arcoida</taxon>
        <taxon>Arcoidea</taxon>
        <taxon>Arcidae</taxon>
        <taxon>Tegillarca</taxon>
    </lineage>
</organism>
<keyword evidence="10" id="KW-0378">Hydrolase</keyword>
<comment type="catalytic activity">
    <reaction evidence="27">
        <text>1-hexadecanoyl-sn-glycero-3-phosphocholine + H2O = 1-hexadecanoyl-sn-glycerol + phosphocholine + H(+)</text>
        <dbReference type="Rhea" id="RHEA:41119"/>
        <dbReference type="ChEBI" id="CHEBI:15377"/>
        <dbReference type="ChEBI" id="CHEBI:15378"/>
        <dbReference type="ChEBI" id="CHEBI:72998"/>
        <dbReference type="ChEBI" id="CHEBI:75542"/>
        <dbReference type="ChEBI" id="CHEBI:295975"/>
    </reaction>
    <physiologicalReaction direction="left-to-right" evidence="27">
        <dbReference type="Rhea" id="RHEA:41120"/>
    </physiologicalReaction>
</comment>
<dbReference type="Pfam" id="PF01663">
    <property type="entry name" value="Phosphodiest"/>
    <property type="match status" value="1"/>
</dbReference>
<keyword evidence="9 32" id="KW-0732">Signal</keyword>
<comment type="caution">
    <text evidence="33">The sequence shown here is derived from an EMBL/GenBank/DDBJ whole genome shotgun (WGS) entry which is preliminary data.</text>
</comment>
<evidence type="ECO:0000256" key="10">
    <source>
        <dbReference type="ARBA" id="ARBA00022801"/>
    </source>
</evidence>
<evidence type="ECO:0000256" key="17">
    <source>
        <dbReference type="ARBA" id="ARBA00023288"/>
    </source>
</evidence>
<evidence type="ECO:0000256" key="7">
    <source>
        <dbReference type="ARBA" id="ARBA00022622"/>
    </source>
</evidence>
<evidence type="ECO:0000256" key="22">
    <source>
        <dbReference type="ARBA" id="ARBA00047322"/>
    </source>
</evidence>
<comment type="catalytic activity">
    <reaction evidence="23">
        <text>glycero-2-phosphocholine + H2O = phosphocholine + glycerol + H(+)</text>
        <dbReference type="Rhea" id="RHEA:61684"/>
        <dbReference type="ChEBI" id="CHEBI:15377"/>
        <dbReference type="ChEBI" id="CHEBI:15378"/>
        <dbReference type="ChEBI" id="CHEBI:17754"/>
        <dbReference type="ChEBI" id="CHEBI:144950"/>
        <dbReference type="ChEBI" id="CHEBI:295975"/>
    </reaction>
    <physiologicalReaction direction="left-to-right" evidence="23">
        <dbReference type="Rhea" id="RHEA:61685"/>
    </physiologicalReaction>
</comment>
<comment type="cofactor">
    <cofactor evidence="1">
        <name>Zn(2+)</name>
        <dbReference type="ChEBI" id="CHEBI:29105"/>
    </cofactor>
</comment>
<gene>
    <name evidence="33" type="ORF">KUTeg_015657</name>
</gene>
<evidence type="ECO:0000256" key="6">
    <source>
        <dbReference type="ARBA" id="ARBA00022553"/>
    </source>
</evidence>
<evidence type="ECO:0000256" key="28">
    <source>
        <dbReference type="ARBA" id="ARBA00048234"/>
    </source>
</evidence>
<evidence type="ECO:0000313" key="34">
    <source>
        <dbReference type="Proteomes" id="UP001217089"/>
    </source>
</evidence>
<comment type="catalytic activity">
    <reaction evidence="25">
        <text>a 1-acyl-sn-glycero-3-phosphocholine + H2O = a 1-acyl-sn-glycerol + phosphocholine + H(+)</text>
        <dbReference type="Rhea" id="RHEA:44720"/>
        <dbReference type="ChEBI" id="CHEBI:15377"/>
        <dbReference type="ChEBI" id="CHEBI:15378"/>
        <dbReference type="ChEBI" id="CHEBI:58168"/>
        <dbReference type="ChEBI" id="CHEBI:64683"/>
        <dbReference type="ChEBI" id="CHEBI:295975"/>
    </reaction>
    <physiologicalReaction direction="left-to-right" evidence="25">
        <dbReference type="Rhea" id="RHEA:44721"/>
    </physiologicalReaction>
</comment>
<evidence type="ECO:0000256" key="21">
    <source>
        <dbReference type="ARBA" id="ARBA00047290"/>
    </source>
</evidence>
<comment type="function">
    <text evidence="20">Choline-specific glycerophosphodiesterase that hydrolyzes glycerophosphocholine (GPC) and lysophosphatidylcholine (LPC) and contributes to supplying choline to the cells. Has a preference for LPC with short (12:0 and 14:0) or polyunsaturated (18:2 and 20:4) fatty acids. In vitro, hydrolyzes only choline-containing lysophospholipids, such as sphingosylphosphorylcholine (SPC), platelet-activating factor (PAF) and lysoPAF, but not other lysophospholipids.</text>
</comment>
<keyword evidence="12" id="KW-0442">Lipid degradation</keyword>
<evidence type="ECO:0000256" key="18">
    <source>
        <dbReference type="ARBA" id="ARBA00031167"/>
    </source>
</evidence>
<name>A0ABQ9EWA3_TEGGR</name>
<comment type="catalytic activity">
    <reaction evidence="30">
        <text>1-(9Z,12Z)-octadecadienoyl-sn-glycero-3-phosphocholine + H2O = 1-(9Z,12Z-octadecadienoyl)-sn-glycerol + phosphocholine + H(+)</text>
        <dbReference type="Rhea" id="RHEA:41115"/>
        <dbReference type="ChEBI" id="CHEBI:15377"/>
        <dbReference type="ChEBI" id="CHEBI:15378"/>
        <dbReference type="ChEBI" id="CHEBI:28733"/>
        <dbReference type="ChEBI" id="CHEBI:75561"/>
        <dbReference type="ChEBI" id="CHEBI:295975"/>
    </reaction>
    <physiologicalReaction direction="left-to-right" evidence="30">
        <dbReference type="Rhea" id="RHEA:41116"/>
    </physiologicalReaction>
</comment>
<keyword evidence="6" id="KW-0597">Phosphoprotein</keyword>
<dbReference type="InterPro" id="IPR017850">
    <property type="entry name" value="Alkaline_phosphatase_core_sf"/>
</dbReference>
<evidence type="ECO:0000256" key="3">
    <source>
        <dbReference type="ARBA" id="ARBA00010594"/>
    </source>
</evidence>
<keyword evidence="11" id="KW-0862">Zinc</keyword>
<comment type="catalytic activity">
    <reaction evidence="24">
        <text>a 1-O-alkyl-sn-glycero-3-phosphocholine + H2O = a 1-O-alkyl-sn-glycerol + phosphocholine + H(+)</text>
        <dbReference type="Rhea" id="RHEA:36083"/>
        <dbReference type="ChEBI" id="CHEBI:15377"/>
        <dbReference type="ChEBI" id="CHEBI:15378"/>
        <dbReference type="ChEBI" id="CHEBI:15850"/>
        <dbReference type="ChEBI" id="CHEBI:30909"/>
        <dbReference type="ChEBI" id="CHEBI:295975"/>
    </reaction>
    <physiologicalReaction direction="left-to-right" evidence="24">
        <dbReference type="Rhea" id="RHEA:36084"/>
    </physiologicalReaction>
</comment>
<dbReference type="Gene3D" id="3.40.720.10">
    <property type="entry name" value="Alkaline Phosphatase, subunit A"/>
    <property type="match status" value="2"/>
</dbReference>
<evidence type="ECO:0000256" key="30">
    <source>
        <dbReference type="ARBA" id="ARBA00049092"/>
    </source>
</evidence>
<evidence type="ECO:0000256" key="11">
    <source>
        <dbReference type="ARBA" id="ARBA00022833"/>
    </source>
</evidence>
<sequence length="248" mass="28158">MAKVSQLMAIGFVLLVSLSYVDAAKGSKLITILLDGFKWNYFDKPGLDLPGFQKIFKNGVRAEYMISDMPTLSFPNYYSIMTGLHCENHGMVGNYMYDKKHNETFLIFENQPVSLHSYWWNDAEPLWITAEKQGKRAYMYHYPGCEVMIKGHNSTFCKRYTGVPTVADFTEDINEAVNQLKSDNADLIKRNLENGVNVMIFSDHGMTEVSQSHVINITGSIDMADVNVLLDRGATVNIWPKEGKVEKF</sequence>
<evidence type="ECO:0000256" key="23">
    <source>
        <dbReference type="ARBA" id="ARBA00047482"/>
    </source>
</evidence>
<evidence type="ECO:0000256" key="15">
    <source>
        <dbReference type="ARBA" id="ARBA00023157"/>
    </source>
</evidence>
<evidence type="ECO:0000256" key="5">
    <source>
        <dbReference type="ARBA" id="ARBA00022475"/>
    </source>
</evidence>
<comment type="catalytic activity">
    <reaction evidence="22">
        <text>1-(9Z-octadecenoyl)-sn-glycero-3-phosphocholine + H2O = 1-(9Z-octadecenoyl)-sn-glycerol + phosphocholine + H(+)</text>
        <dbReference type="Rhea" id="RHEA:41091"/>
        <dbReference type="ChEBI" id="CHEBI:15377"/>
        <dbReference type="ChEBI" id="CHEBI:15378"/>
        <dbReference type="ChEBI" id="CHEBI:28610"/>
        <dbReference type="ChEBI" id="CHEBI:75757"/>
        <dbReference type="ChEBI" id="CHEBI:295975"/>
    </reaction>
    <physiologicalReaction direction="left-to-right" evidence="22">
        <dbReference type="Rhea" id="RHEA:41092"/>
    </physiologicalReaction>
</comment>
<keyword evidence="13" id="KW-0443">Lipid metabolism</keyword>
<dbReference type="PANTHER" id="PTHR10151:SF66">
    <property type="entry name" value="GLYCEROPHOSPHOCHOLINE CHOLINEPHOSPHODIESTERASE ENPP6"/>
    <property type="match status" value="1"/>
</dbReference>
<evidence type="ECO:0000256" key="26">
    <source>
        <dbReference type="ARBA" id="ARBA00047779"/>
    </source>
</evidence>
<protein>
    <recommendedName>
        <fullName evidence="4">glycerophosphocholine cholinephosphodiesterase</fullName>
        <ecNumber evidence="4">3.1.4.38</ecNumber>
    </recommendedName>
    <alternativeName>
        <fullName evidence="19">Choline-specific glycerophosphodiester phosphodiesterase</fullName>
    </alternativeName>
    <alternativeName>
        <fullName evidence="18">Ectonucleotide pyrophosphatase/phosphodiesterase family member 6</fullName>
    </alternativeName>
</protein>
<dbReference type="Proteomes" id="UP001217089">
    <property type="component" value="Unassembled WGS sequence"/>
</dbReference>
<comment type="catalytic activity">
    <reaction evidence="21">
        <text>1-dodecanoyl-sn-glycero-3-phosphocholine + H2O = 1-dodecanoyl-sn-glycerol + phosphocholine + H(+)</text>
        <dbReference type="Rhea" id="RHEA:41127"/>
        <dbReference type="ChEBI" id="CHEBI:15377"/>
        <dbReference type="ChEBI" id="CHEBI:15378"/>
        <dbReference type="ChEBI" id="CHEBI:74966"/>
        <dbReference type="ChEBI" id="CHEBI:75529"/>
        <dbReference type="ChEBI" id="CHEBI:295975"/>
    </reaction>
    <physiologicalReaction direction="left-to-right" evidence="21">
        <dbReference type="Rhea" id="RHEA:41128"/>
    </physiologicalReaction>
</comment>
<comment type="catalytic activity">
    <reaction evidence="31">
        <text>1-(5Z,8Z,11Z,14Z-eicosatetraenoyl)-sn-glycero-3-phosphocholine + H2O = 1-(5Z,8Z,11Z,14Z-eicosatetraenoyl)-sn-glycerol + phosphocholine + H(+)</text>
        <dbReference type="Rhea" id="RHEA:41003"/>
        <dbReference type="ChEBI" id="CHEBI:15377"/>
        <dbReference type="ChEBI" id="CHEBI:15378"/>
        <dbReference type="ChEBI" id="CHEBI:34071"/>
        <dbReference type="ChEBI" id="CHEBI:74344"/>
        <dbReference type="ChEBI" id="CHEBI:295975"/>
    </reaction>
    <physiologicalReaction direction="left-to-right" evidence="31">
        <dbReference type="Rhea" id="RHEA:41004"/>
    </physiologicalReaction>
</comment>
<dbReference type="InterPro" id="IPR002591">
    <property type="entry name" value="Phosphodiest/P_Trfase"/>
</dbReference>
<dbReference type="EC" id="3.1.4.38" evidence="4"/>
<evidence type="ECO:0000256" key="8">
    <source>
        <dbReference type="ARBA" id="ARBA00022723"/>
    </source>
</evidence>
<keyword evidence="34" id="KW-1185">Reference proteome</keyword>
<evidence type="ECO:0000256" key="20">
    <source>
        <dbReference type="ARBA" id="ARBA00046203"/>
    </source>
</evidence>
<proteinExistence type="inferred from homology"/>
<evidence type="ECO:0000256" key="9">
    <source>
        <dbReference type="ARBA" id="ARBA00022729"/>
    </source>
</evidence>
<keyword evidence="15" id="KW-1015">Disulfide bond</keyword>
<evidence type="ECO:0000256" key="29">
    <source>
        <dbReference type="ARBA" id="ARBA00048703"/>
    </source>
</evidence>
<comment type="subcellular location">
    <subcellularLocation>
        <location evidence="2">Cell membrane</location>
        <topology evidence="2">Lipid-anchor</topology>
        <topology evidence="2">GPI-anchor</topology>
    </subcellularLocation>
</comment>
<evidence type="ECO:0000256" key="32">
    <source>
        <dbReference type="SAM" id="SignalP"/>
    </source>
</evidence>
<reference evidence="33 34" key="1">
    <citation type="submission" date="2022-12" db="EMBL/GenBank/DDBJ databases">
        <title>Chromosome-level genome of Tegillarca granosa.</title>
        <authorList>
            <person name="Kim J."/>
        </authorList>
    </citation>
    <scope>NUCLEOTIDE SEQUENCE [LARGE SCALE GENOMIC DNA]</scope>
    <source>
        <strain evidence="33">Teg-2019</strain>
        <tissue evidence="33">Adductor muscle</tissue>
    </source>
</reference>
<evidence type="ECO:0000256" key="1">
    <source>
        <dbReference type="ARBA" id="ARBA00001947"/>
    </source>
</evidence>
<keyword evidence="16" id="KW-0325">Glycoprotein</keyword>
<keyword evidence="5" id="KW-1003">Cell membrane</keyword>
<evidence type="ECO:0000256" key="14">
    <source>
        <dbReference type="ARBA" id="ARBA00023136"/>
    </source>
</evidence>
<evidence type="ECO:0000256" key="2">
    <source>
        <dbReference type="ARBA" id="ARBA00004609"/>
    </source>
</evidence>
<accession>A0ABQ9EWA3</accession>
<feature type="chain" id="PRO_5046030375" description="glycerophosphocholine cholinephosphodiesterase" evidence="32">
    <location>
        <begin position="24"/>
        <end position="248"/>
    </location>
</feature>
<dbReference type="PANTHER" id="PTHR10151">
    <property type="entry name" value="ECTONUCLEOTIDE PYROPHOSPHATASE/PHOSPHODIESTERASE"/>
    <property type="match status" value="1"/>
</dbReference>
<evidence type="ECO:0000313" key="33">
    <source>
        <dbReference type="EMBL" id="KAJ8307573.1"/>
    </source>
</evidence>
<keyword evidence="14" id="KW-0472">Membrane</keyword>
<keyword evidence="8" id="KW-0479">Metal-binding</keyword>
<evidence type="ECO:0000256" key="12">
    <source>
        <dbReference type="ARBA" id="ARBA00022963"/>
    </source>
</evidence>
<evidence type="ECO:0000256" key="19">
    <source>
        <dbReference type="ARBA" id="ARBA00032556"/>
    </source>
</evidence>
<comment type="catalytic activity">
    <reaction evidence="28">
        <text>sphing-4-enine-phosphocholine + H2O = sphing-4-enine + phosphocholine + H(+)</text>
        <dbReference type="Rhea" id="RHEA:41095"/>
        <dbReference type="ChEBI" id="CHEBI:15377"/>
        <dbReference type="ChEBI" id="CHEBI:15378"/>
        <dbReference type="ChEBI" id="CHEBI:57756"/>
        <dbReference type="ChEBI" id="CHEBI:58906"/>
        <dbReference type="ChEBI" id="CHEBI:295975"/>
    </reaction>
    <physiologicalReaction direction="left-to-right" evidence="28">
        <dbReference type="Rhea" id="RHEA:41096"/>
    </physiologicalReaction>
</comment>
<dbReference type="CDD" id="cd16018">
    <property type="entry name" value="Enpp"/>
    <property type="match status" value="1"/>
</dbReference>
<evidence type="ECO:0000256" key="13">
    <source>
        <dbReference type="ARBA" id="ARBA00023098"/>
    </source>
</evidence>
<keyword evidence="7" id="KW-0336">GPI-anchor</keyword>
<evidence type="ECO:0000256" key="24">
    <source>
        <dbReference type="ARBA" id="ARBA00047494"/>
    </source>
</evidence>
<evidence type="ECO:0000256" key="16">
    <source>
        <dbReference type="ARBA" id="ARBA00023180"/>
    </source>
</evidence>
<comment type="similarity">
    <text evidence="3">Belongs to the nucleotide pyrophosphatase/phosphodiesterase family.</text>
</comment>
<dbReference type="SUPFAM" id="SSF53649">
    <property type="entry name" value="Alkaline phosphatase-like"/>
    <property type="match status" value="1"/>
</dbReference>
<evidence type="ECO:0000256" key="31">
    <source>
        <dbReference type="ARBA" id="ARBA00049320"/>
    </source>
</evidence>
<dbReference type="EMBL" id="JARBDR010000793">
    <property type="protein sequence ID" value="KAJ8307573.1"/>
    <property type="molecule type" value="Genomic_DNA"/>
</dbReference>